<dbReference type="OrthoDB" id="10265628at2759"/>
<dbReference type="HAMAP" id="MF_00051">
    <property type="entry name" value="SHMT"/>
    <property type="match status" value="1"/>
</dbReference>
<evidence type="ECO:0000313" key="11">
    <source>
        <dbReference type="EMBL" id="PVU88712.1"/>
    </source>
</evidence>
<evidence type="ECO:0000256" key="1">
    <source>
        <dbReference type="ARBA" id="ARBA00001528"/>
    </source>
</evidence>
<evidence type="ECO:0000256" key="9">
    <source>
        <dbReference type="RuleBase" id="RU000585"/>
    </source>
</evidence>
<dbReference type="InterPro" id="IPR039429">
    <property type="entry name" value="SHMT-like_dom"/>
</dbReference>
<keyword evidence="7 8" id="KW-0663">Pyridoxal phosphate</keyword>
<evidence type="ECO:0000256" key="2">
    <source>
        <dbReference type="ARBA" id="ARBA00001933"/>
    </source>
</evidence>
<organism evidence="11 12">
    <name type="scientific">Furculomyces boomerangus</name>
    <dbReference type="NCBI Taxonomy" id="61424"/>
    <lineage>
        <taxon>Eukaryota</taxon>
        <taxon>Fungi</taxon>
        <taxon>Fungi incertae sedis</taxon>
        <taxon>Zoopagomycota</taxon>
        <taxon>Kickxellomycotina</taxon>
        <taxon>Harpellomycetes</taxon>
        <taxon>Harpellales</taxon>
        <taxon>Harpellaceae</taxon>
        <taxon>Furculomyces</taxon>
    </lineage>
</organism>
<comment type="cofactor">
    <cofactor evidence="2 8 9">
        <name>pyridoxal 5'-phosphate</name>
        <dbReference type="ChEBI" id="CHEBI:597326"/>
    </cofactor>
</comment>
<protein>
    <recommendedName>
        <fullName evidence="9">Serine hydroxymethyltransferase</fullName>
        <ecNumber evidence="9">2.1.2.1</ecNumber>
    </recommendedName>
</protein>
<dbReference type="UniPathway" id="UPA00193"/>
<dbReference type="Gene3D" id="3.90.1150.10">
    <property type="entry name" value="Aspartate Aminotransferase, domain 1"/>
    <property type="match status" value="1"/>
</dbReference>
<gene>
    <name evidence="11" type="ORF">BB559_005435</name>
</gene>
<dbReference type="AlphaFoldDB" id="A0A2T9Y8R9"/>
<feature type="modified residue" description="N6-(pyridoxal phosphate)lysine" evidence="8">
    <location>
        <position position="244"/>
    </location>
</feature>
<dbReference type="Pfam" id="PF00464">
    <property type="entry name" value="SHMT"/>
    <property type="match status" value="1"/>
</dbReference>
<evidence type="ECO:0000256" key="7">
    <source>
        <dbReference type="ARBA" id="ARBA00022898"/>
    </source>
</evidence>
<dbReference type="FunFam" id="3.40.640.10:FF:000050">
    <property type="entry name" value="Serine hydroxymethyltransferase"/>
    <property type="match status" value="1"/>
</dbReference>
<dbReference type="PANTHER" id="PTHR11680:SF35">
    <property type="entry name" value="SERINE HYDROXYMETHYLTRANSFERASE 1"/>
    <property type="match status" value="1"/>
</dbReference>
<comment type="caution">
    <text evidence="11">The sequence shown here is derived from an EMBL/GenBank/DDBJ whole genome shotgun (WGS) entry which is preliminary data.</text>
</comment>
<dbReference type="Gene3D" id="3.40.640.10">
    <property type="entry name" value="Type I PLP-dependent aspartate aminotransferase-like (Major domain)"/>
    <property type="match status" value="1"/>
</dbReference>
<dbReference type="CDD" id="cd00378">
    <property type="entry name" value="SHMT"/>
    <property type="match status" value="1"/>
</dbReference>
<dbReference type="STRING" id="61424.A0A2T9Y8R9"/>
<proteinExistence type="inferred from homology"/>
<evidence type="ECO:0000256" key="3">
    <source>
        <dbReference type="ARBA" id="ARBA00004777"/>
    </source>
</evidence>
<dbReference type="PIRSF" id="PIRSF000412">
    <property type="entry name" value="SHMT"/>
    <property type="match status" value="1"/>
</dbReference>
<sequence length="467" mass="51288">MTSAYDNSLNTSLEVEDPEIYELIQLEKWRQFSGLELIASENFTSRAVMEANGSELTNKYSEGLPGARYYGGNEHIDVLENLCRERALKAFKLDPNEWAVNVQPYSGSTANFAALTAMLKPFDRVMGLDLPSGGHLTHGYQTDKKKISSSSIYFQSMPYQVDPNTGYINYDQLEQNTHLFRPQLIICGASAYPRDWDYARLRKIADQHQSYLMADIAHISGLVAAGEQSNPFEYCDVVTTTTHKTLRGPRAGLIFSRKRSGEDKANSLSASVDFAVFPSCQGGPHNNTIAGIAVALKQAASPQFVAYAKQVRANAQELAKCLIGYGYTLATGGTENHLILWDMKPVGLTGSKVEKICDMANITLNKNSIVGDKSAVTPGGVRIGTAALTSRGLVETDFAKVAEFLHRIVQISIGIQEKAGSRLLKDFLNTAKDETQITVLRDEVEAFATSFPMPGMDYKNMKKPAGH</sequence>
<dbReference type="EMBL" id="MBFT01000604">
    <property type="protein sequence ID" value="PVU88712.1"/>
    <property type="molecule type" value="Genomic_DNA"/>
</dbReference>
<feature type="domain" description="Serine hydroxymethyltransferase-like" evidence="10">
    <location>
        <begin position="14"/>
        <end position="404"/>
    </location>
</feature>
<comment type="similarity">
    <text evidence="4 9">Belongs to the SHMT family.</text>
</comment>
<dbReference type="InterPro" id="IPR015422">
    <property type="entry name" value="PyrdxlP-dep_Trfase_small"/>
</dbReference>
<keyword evidence="12" id="KW-1185">Reference proteome</keyword>
<dbReference type="SUPFAM" id="SSF53383">
    <property type="entry name" value="PLP-dependent transferases"/>
    <property type="match status" value="1"/>
</dbReference>
<evidence type="ECO:0000256" key="5">
    <source>
        <dbReference type="ARBA" id="ARBA00022563"/>
    </source>
</evidence>
<dbReference type="NCBIfam" id="NF000586">
    <property type="entry name" value="PRK00011.1"/>
    <property type="match status" value="1"/>
</dbReference>
<dbReference type="InterPro" id="IPR015424">
    <property type="entry name" value="PyrdxlP-dep_Trfase"/>
</dbReference>
<name>A0A2T9Y8R9_9FUNG</name>
<dbReference type="GO" id="GO:0030170">
    <property type="term" value="F:pyridoxal phosphate binding"/>
    <property type="evidence" value="ECO:0007669"/>
    <property type="project" value="InterPro"/>
</dbReference>
<dbReference type="GO" id="GO:0005739">
    <property type="term" value="C:mitochondrion"/>
    <property type="evidence" value="ECO:0007669"/>
    <property type="project" value="TreeGrafter"/>
</dbReference>
<dbReference type="PROSITE" id="PS00096">
    <property type="entry name" value="SHMT"/>
    <property type="match status" value="1"/>
</dbReference>
<dbReference type="GO" id="GO:0019264">
    <property type="term" value="P:glycine biosynthetic process from serine"/>
    <property type="evidence" value="ECO:0007669"/>
    <property type="project" value="InterPro"/>
</dbReference>
<dbReference type="InterPro" id="IPR015421">
    <property type="entry name" value="PyrdxlP-dep_Trfase_major"/>
</dbReference>
<evidence type="ECO:0000313" key="12">
    <source>
        <dbReference type="Proteomes" id="UP000245699"/>
    </source>
</evidence>
<dbReference type="GO" id="GO:0035999">
    <property type="term" value="P:tetrahydrofolate interconversion"/>
    <property type="evidence" value="ECO:0007669"/>
    <property type="project" value="UniProtKB-UniPathway"/>
</dbReference>
<dbReference type="GO" id="GO:0004372">
    <property type="term" value="F:glycine hydroxymethyltransferase activity"/>
    <property type="evidence" value="ECO:0007669"/>
    <property type="project" value="UniProtKB-EC"/>
</dbReference>
<dbReference type="InterPro" id="IPR049943">
    <property type="entry name" value="Ser_HO-MeTrfase-like"/>
</dbReference>
<dbReference type="PANTHER" id="PTHR11680">
    <property type="entry name" value="SERINE HYDROXYMETHYLTRANSFERASE"/>
    <property type="match status" value="1"/>
</dbReference>
<dbReference type="EC" id="2.1.2.1" evidence="9"/>
<evidence type="ECO:0000256" key="4">
    <source>
        <dbReference type="ARBA" id="ARBA00006376"/>
    </source>
</evidence>
<keyword evidence="6 9" id="KW-0808">Transferase</keyword>
<comment type="catalytic activity">
    <reaction evidence="1 9">
        <text>(6R)-5,10-methylene-5,6,7,8-tetrahydrofolate + glycine + H2O = (6S)-5,6,7,8-tetrahydrofolate + L-serine</text>
        <dbReference type="Rhea" id="RHEA:15481"/>
        <dbReference type="ChEBI" id="CHEBI:15377"/>
        <dbReference type="ChEBI" id="CHEBI:15636"/>
        <dbReference type="ChEBI" id="CHEBI:33384"/>
        <dbReference type="ChEBI" id="CHEBI:57305"/>
        <dbReference type="ChEBI" id="CHEBI:57453"/>
        <dbReference type="EC" id="2.1.2.1"/>
    </reaction>
</comment>
<dbReference type="InterPro" id="IPR019798">
    <property type="entry name" value="Ser_HO-MeTrfase_PLP_BS"/>
</dbReference>
<comment type="pathway">
    <text evidence="3 9">One-carbon metabolism; tetrahydrofolate interconversion.</text>
</comment>
<dbReference type="InterPro" id="IPR001085">
    <property type="entry name" value="Ser_HO-MeTrfase"/>
</dbReference>
<comment type="function">
    <text evidence="9">Interconversion of serine and glycine.</text>
</comment>
<accession>A0A2T9Y8R9</accession>
<reference evidence="11 12" key="1">
    <citation type="journal article" date="2018" name="MBio">
        <title>Comparative Genomics Reveals the Core Gene Toolbox for the Fungus-Insect Symbiosis.</title>
        <authorList>
            <person name="Wang Y."/>
            <person name="Stata M."/>
            <person name="Wang W."/>
            <person name="Stajich J.E."/>
            <person name="White M.M."/>
            <person name="Moncalvo J.M."/>
        </authorList>
    </citation>
    <scope>NUCLEOTIDE SEQUENCE [LARGE SCALE GENOMIC DNA]</scope>
    <source>
        <strain evidence="11 12">AUS-77-4</strain>
    </source>
</reference>
<evidence type="ECO:0000256" key="6">
    <source>
        <dbReference type="ARBA" id="ARBA00022679"/>
    </source>
</evidence>
<evidence type="ECO:0000256" key="8">
    <source>
        <dbReference type="PIRSR" id="PIRSR000412-50"/>
    </source>
</evidence>
<keyword evidence="5 9" id="KW-0554">One-carbon metabolism</keyword>
<dbReference type="Proteomes" id="UP000245699">
    <property type="component" value="Unassembled WGS sequence"/>
</dbReference>
<evidence type="ECO:0000259" key="10">
    <source>
        <dbReference type="Pfam" id="PF00464"/>
    </source>
</evidence>